<accession>A0ABS5ZQ07</accession>
<name>A0ABS5ZQ07_9PROT</name>
<evidence type="ECO:0000313" key="1">
    <source>
        <dbReference type="EMBL" id="MBU2738597.1"/>
    </source>
</evidence>
<evidence type="ECO:0000313" key="2">
    <source>
        <dbReference type="Proteomes" id="UP001197028"/>
    </source>
</evidence>
<gene>
    <name evidence="1" type="ORF">HJG40_07280</name>
</gene>
<comment type="caution">
    <text evidence="1">The sequence shown here is derived from an EMBL/GenBank/DDBJ whole genome shotgun (WGS) entry which is preliminary data.</text>
</comment>
<dbReference type="Proteomes" id="UP001197028">
    <property type="component" value="Unassembled WGS sequence"/>
</dbReference>
<organism evidence="1 2">
    <name type="scientific">Acidithiobacillus concretivorus</name>
    <dbReference type="NCBI Taxonomy" id="3063952"/>
    <lineage>
        <taxon>Bacteria</taxon>
        <taxon>Pseudomonadati</taxon>
        <taxon>Pseudomonadota</taxon>
        <taxon>Acidithiobacillia</taxon>
        <taxon>Acidithiobacillales</taxon>
        <taxon>Acidithiobacillaceae</taxon>
        <taxon>Acidithiobacillus</taxon>
    </lineage>
</organism>
<sequence>MGPESQKMVGEGFVCDEFVDIGEGKASPHLDEIAVIEIGRDPVGVNSDQGGDDQAEMVVVGDRIGGTILAAGAPDFLVWSRAESGHC</sequence>
<dbReference type="EMBL" id="JABELD010000052">
    <property type="protein sequence ID" value="MBU2738597.1"/>
    <property type="molecule type" value="Genomic_DNA"/>
</dbReference>
<keyword evidence="2" id="KW-1185">Reference proteome</keyword>
<proteinExistence type="predicted"/>
<protein>
    <submittedName>
        <fullName evidence="1">Uncharacterized protein</fullName>
    </submittedName>
</protein>
<dbReference type="RefSeq" id="WP_215863569.1">
    <property type="nucleotide sequence ID" value="NZ_JABELD010000052.1"/>
</dbReference>
<reference evidence="1 2" key="1">
    <citation type="journal article" date="2021" name="ISME J.">
        <title>Genomic evolution of the class Acidithiobacillia: deep-branching Proteobacteria living in extreme acidic conditions.</title>
        <authorList>
            <person name="Moya-Beltran A."/>
            <person name="Beard S."/>
            <person name="Rojas-Villalobos C."/>
            <person name="Issotta F."/>
            <person name="Gallardo Y."/>
            <person name="Ulloa R."/>
            <person name="Giaveno A."/>
            <person name="Degli Esposti M."/>
            <person name="Johnson D.B."/>
            <person name="Quatrini R."/>
        </authorList>
    </citation>
    <scope>NUCLEOTIDE SEQUENCE [LARGE SCALE GENOMIC DNA]</scope>
    <source>
        <strain evidence="1 2">ATCC 19703</strain>
    </source>
</reference>